<dbReference type="EMBL" id="CAJNAQ010000005">
    <property type="protein sequence ID" value="CAE6498811.1"/>
    <property type="molecule type" value="Genomic_DNA"/>
</dbReference>
<dbReference type="RefSeq" id="WP_205100030.1">
    <property type="nucleotide sequence ID" value="NZ_CAJNAQ010000005.1"/>
</dbReference>
<dbReference type="InterPro" id="IPR011006">
    <property type="entry name" value="CheY-like_superfamily"/>
</dbReference>
<evidence type="ECO:0000256" key="2">
    <source>
        <dbReference type="ARBA" id="ARBA00023012"/>
    </source>
</evidence>
<dbReference type="Pfam" id="PF00072">
    <property type="entry name" value="Response_reg"/>
    <property type="match status" value="1"/>
</dbReference>
<dbReference type="InterPro" id="IPR050595">
    <property type="entry name" value="Bact_response_regulator"/>
</dbReference>
<dbReference type="InterPro" id="IPR001789">
    <property type="entry name" value="Sig_transdc_resp-reg_receiver"/>
</dbReference>
<reference evidence="4" key="1">
    <citation type="submission" date="2021-02" db="EMBL/GenBank/DDBJ databases">
        <authorList>
            <person name="Han P."/>
        </authorList>
    </citation>
    <scope>NUCLEOTIDE SEQUENCE</scope>
    <source>
        <strain evidence="4">Candidatus Nitrosotenuis uzonensis 5A</strain>
    </source>
</reference>
<dbReference type="PANTHER" id="PTHR44591">
    <property type="entry name" value="STRESS RESPONSE REGULATOR PROTEIN 1"/>
    <property type="match status" value="1"/>
</dbReference>
<dbReference type="GO" id="GO:0000160">
    <property type="term" value="P:phosphorelay signal transduction system"/>
    <property type="evidence" value="ECO:0007669"/>
    <property type="project" value="UniProtKB-KW"/>
</dbReference>
<keyword evidence="1" id="KW-0597">Phosphoprotein</keyword>
<dbReference type="SUPFAM" id="SSF52172">
    <property type="entry name" value="CheY-like"/>
    <property type="match status" value="1"/>
</dbReference>
<dbReference type="Proteomes" id="UP000655759">
    <property type="component" value="Unassembled WGS sequence"/>
</dbReference>
<dbReference type="AlphaFoldDB" id="A0A812F613"/>
<sequence>MGMGRNILVAEDSPSYALLYKQIFESRGHTVTVTDDGEECIASYKNMTANSDARQFDMVILDYSMPKKNGLETAKEILQIRPDQRILFISSFGDELTPKLRALSNGTNIDVLEKPFNSQSLIQKVEFEIEGQVQTGLVPQ</sequence>
<name>A0A812F613_9ARCH</name>
<dbReference type="PROSITE" id="PS50110">
    <property type="entry name" value="RESPONSE_REGULATORY"/>
    <property type="match status" value="1"/>
</dbReference>
<dbReference type="Gene3D" id="3.40.50.2300">
    <property type="match status" value="1"/>
</dbReference>
<gene>
    <name evidence="4" type="ORF">NUZ5A_50831</name>
</gene>
<evidence type="ECO:0000313" key="4">
    <source>
        <dbReference type="EMBL" id="CAE6498811.1"/>
    </source>
</evidence>
<evidence type="ECO:0000313" key="5">
    <source>
        <dbReference type="Proteomes" id="UP000655759"/>
    </source>
</evidence>
<comment type="caution">
    <text evidence="4">The sequence shown here is derived from an EMBL/GenBank/DDBJ whole genome shotgun (WGS) entry which is preliminary data.</text>
</comment>
<keyword evidence="2" id="KW-0902">Two-component regulatory system</keyword>
<organism evidence="4 5">
    <name type="scientific">Candidatus Nitrosotenuis uzonensis</name>
    <dbReference type="NCBI Taxonomy" id="1407055"/>
    <lineage>
        <taxon>Archaea</taxon>
        <taxon>Nitrososphaerota</taxon>
        <taxon>Candidatus Nitrosotenuis</taxon>
    </lineage>
</organism>
<dbReference type="CDD" id="cd00156">
    <property type="entry name" value="REC"/>
    <property type="match status" value="1"/>
</dbReference>
<feature type="domain" description="Response regulatory" evidence="3">
    <location>
        <begin position="6"/>
        <end position="129"/>
    </location>
</feature>
<dbReference type="SMART" id="SM00448">
    <property type="entry name" value="REC"/>
    <property type="match status" value="1"/>
</dbReference>
<proteinExistence type="predicted"/>
<accession>A0A812F613</accession>
<evidence type="ECO:0000259" key="3">
    <source>
        <dbReference type="PROSITE" id="PS50110"/>
    </source>
</evidence>
<dbReference type="PANTHER" id="PTHR44591:SF14">
    <property type="entry name" value="PROTEIN PILG"/>
    <property type="match status" value="1"/>
</dbReference>
<evidence type="ECO:0000256" key="1">
    <source>
        <dbReference type="ARBA" id="ARBA00022553"/>
    </source>
</evidence>
<protein>
    <recommendedName>
        <fullName evidence="3">Response regulatory domain-containing protein</fullName>
    </recommendedName>
</protein>